<keyword evidence="11" id="KW-0732">Signal</keyword>
<dbReference type="GO" id="GO:0008237">
    <property type="term" value="F:metallopeptidase activity"/>
    <property type="evidence" value="ECO:0007669"/>
    <property type="project" value="UniProtKB-KW"/>
</dbReference>
<dbReference type="Gene3D" id="3.40.630.10">
    <property type="entry name" value="Zn peptidases"/>
    <property type="match status" value="1"/>
</dbReference>
<name>A0A3A8MZ98_9BACT</name>
<dbReference type="Gene3D" id="3.30.70.360">
    <property type="match status" value="2"/>
</dbReference>
<evidence type="ECO:0000313" key="13">
    <source>
        <dbReference type="Proteomes" id="UP000273405"/>
    </source>
</evidence>
<keyword evidence="3" id="KW-0645">Protease</keyword>
<dbReference type="InterPro" id="IPR050072">
    <property type="entry name" value="Peptidase_M20A"/>
</dbReference>
<keyword evidence="9" id="KW-0170">Cobalt</keyword>
<evidence type="ECO:0000256" key="7">
    <source>
        <dbReference type="ARBA" id="ARBA00022997"/>
    </source>
</evidence>
<dbReference type="RefSeq" id="WP_120629104.1">
    <property type="nucleotide sequence ID" value="NZ_RAWG01000291.1"/>
</dbReference>
<comment type="caution">
    <text evidence="12">The sequence shown here is derived from an EMBL/GenBank/DDBJ whole genome shotgun (WGS) entry which is preliminary data.</text>
</comment>
<dbReference type="SUPFAM" id="SSF53187">
    <property type="entry name" value="Zn-dependent exopeptidases"/>
    <property type="match status" value="1"/>
</dbReference>
<evidence type="ECO:0000256" key="5">
    <source>
        <dbReference type="ARBA" id="ARBA00022801"/>
    </source>
</evidence>
<keyword evidence="8" id="KW-0482">Metalloprotease</keyword>
<dbReference type="SUPFAM" id="SSF55031">
    <property type="entry name" value="Bacterial exopeptidase dimerisation domain"/>
    <property type="match status" value="1"/>
</dbReference>
<dbReference type="InterPro" id="IPR002933">
    <property type="entry name" value="Peptidase_M20"/>
</dbReference>
<dbReference type="PANTHER" id="PTHR43808">
    <property type="entry name" value="ACETYLORNITHINE DEACETYLASE"/>
    <property type="match status" value="1"/>
</dbReference>
<dbReference type="GO" id="GO:0016805">
    <property type="term" value="F:dipeptidase activity"/>
    <property type="evidence" value="ECO:0007669"/>
    <property type="project" value="UniProtKB-KW"/>
</dbReference>
<evidence type="ECO:0000256" key="2">
    <source>
        <dbReference type="ARBA" id="ARBA00006247"/>
    </source>
</evidence>
<comment type="similarity">
    <text evidence="2">Belongs to the peptidase M20A family.</text>
</comment>
<comment type="cofactor">
    <cofactor evidence="1">
        <name>Zn(2+)</name>
        <dbReference type="ChEBI" id="CHEBI:29105"/>
    </cofactor>
</comment>
<gene>
    <name evidence="12" type="ORF">D7X12_32430</name>
</gene>
<evidence type="ECO:0000256" key="11">
    <source>
        <dbReference type="SAM" id="SignalP"/>
    </source>
</evidence>
<dbReference type="Pfam" id="PF01546">
    <property type="entry name" value="Peptidase_M20"/>
    <property type="match status" value="1"/>
</dbReference>
<keyword evidence="7 12" id="KW-0224">Dipeptidase</keyword>
<accession>A0A3A8MZ98</accession>
<dbReference type="OrthoDB" id="9761532at2"/>
<proteinExistence type="inferred from homology"/>
<dbReference type="EMBL" id="RAWG01000291">
    <property type="protein sequence ID" value="RKH36650.1"/>
    <property type="molecule type" value="Genomic_DNA"/>
</dbReference>
<evidence type="ECO:0000256" key="1">
    <source>
        <dbReference type="ARBA" id="ARBA00001947"/>
    </source>
</evidence>
<dbReference type="InterPro" id="IPR036264">
    <property type="entry name" value="Bact_exopeptidase_dim_dom"/>
</dbReference>
<evidence type="ECO:0000256" key="3">
    <source>
        <dbReference type="ARBA" id="ARBA00022670"/>
    </source>
</evidence>
<evidence type="ECO:0000256" key="4">
    <source>
        <dbReference type="ARBA" id="ARBA00022723"/>
    </source>
</evidence>
<dbReference type="PANTHER" id="PTHR43808:SF31">
    <property type="entry name" value="N-ACETYL-L-CITRULLINE DEACETYLASE"/>
    <property type="match status" value="1"/>
</dbReference>
<evidence type="ECO:0000256" key="9">
    <source>
        <dbReference type="ARBA" id="ARBA00023285"/>
    </source>
</evidence>
<dbReference type="InterPro" id="IPR010964">
    <property type="entry name" value="M20A_pepV-rel"/>
</dbReference>
<dbReference type="GO" id="GO:0006508">
    <property type="term" value="P:proteolysis"/>
    <property type="evidence" value="ECO:0007669"/>
    <property type="project" value="UniProtKB-KW"/>
</dbReference>
<evidence type="ECO:0000256" key="6">
    <source>
        <dbReference type="ARBA" id="ARBA00022833"/>
    </source>
</evidence>
<reference evidence="13" key="1">
    <citation type="submission" date="2018-09" db="EMBL/GenBank/DDBJ databases">
        <authorList>
            <person name="Livingstone P.G."/>
            <person name="Whitworth D.E."/>
        </authorList>
    </citation>
    <scope>NUCLEOTIDE SEQUENCE [LARGE SCALE GENOMIC DNA]</scope>
    <source>
        <strain evidence="13">CA040B</strain>
    </source>
</reference>
<feature type="region of interest" description="Disordered" evidence="10">
    <location>
        <begin position="432"/>
        <end position="453"/>
    </location>
</feature>
<dbReference type="GO" id="GO:0008270">
    <property type="term" value="F:zinc ion binding"/>
    <property type="evidence" value="ECO:0007669"/>
    <property type="project" value="InterPro"/>
</dbReference>
<dbReference type="GO" id="GO:0006526">
    <property type="term" value="P:L-arginine biosynthetic process"/>
    <property type="evidence" value="ECO:0007669"/>
    <property type="project" value="TreeGrafter"/>
</dbReference>
<dbReference type="NCBIfam" id="TIGR01887">
    <property type="entry name" value="dipeptidaselike"/>
    <property type="match status" value="1"/>
</dbReference>
<sequence>MRTRLLAALCLLAPTAALAAKDPRCAGKPAARAARFSDTAMKGASAAERYAAYIQACALDDVVALTQALVRFKTVSSEAPASKNPEMAAMGRYLETWAKAHGFAFRTVGQNDVFELSWGEGTGEPLLGLVFHGDVVPAVGHEWKRAPFKPVVVNGRLHGRGVEDDKGPIASGLVALAMAKDLGLKPRGRVLVIIGNGEESDWAGMKHYADTEPKPTHVISVDSGYPVMAAQSGFVAWTLEAPVGAAPAAAKEGTVARAVDVTAGEFLTQVPGTATLKLAAVKGQTPEAVLAAVKAAIAAEGPARKDLKADVKRDGATVVLTTHGNAVHSSVADEGHNALWDLSAVAARLSLEDNGIAAMLRVVSKRFDGDHHGDKLGLAYKDTLMGPLLVAPTVLRVKDGAVSLGVNMRRPRGKDAAAFNASLDAAAKRVGEDAGGQVKEGKDRYVGDPHVADTSGPLVQTLMDIYKRQRKAPDAVPGSIRGGTYARLFPRAVDFGPAFPNEPYTGHAPDESIALETLELSTRMLAEAVHTLAIAPEAPAAKTPTPPTP</sequence>
<feature type="chain" id="PRO_5017272192" evidence="11">
    <location>
        <begin position="20"/>
        <end position="549"/>
    </location>
</feature>
<dbReference type="AlphaFoldDB" id="A0A3A8MZ98"/>
<keyword evidence="5 12" id="KW-0378">Hydrolase</keyword>
<keyword evidence="4" id="KW-0479">Metal-binding</keyword>
<evidence type="ECO:0000256" key="8">
    <source>
        <dbReference type="ARBA" id="ARBA00023049"/>
    </source>
</evidence>
<evidence type="ECO:0000313" key="12">
    <source>
        <dbReference type="EMBL" id="RKH36650.1"/>
    </source>
</evidence>
<keyword evidence="6" id="KW-0862">Zinc</keyword>
<dbReference type="Proteomes" id="UP000273405">
    <property type="component" value="Unassembled WGS sequence"/>
</dbReference>
<dbReference type="GO" id="GO:0008777">
    <property type="term" value="F:acetylornithine deacetylase activity"/>
    <property type="evidence" value="ECO:0007669"/>
    <property type="project" value="TreeGrafter"/>
</dbReference>
<organism evidence="12 13">
    <name type="scientific">Corallococcus sicarius</name>
    <dbReference type="NCBI Taxonomy" id="2316726"/>
    <lineage>
        <taxon>Bacteria</taxon>
        <taxon>Pseudomonadati</taxon>
        <taxon>Myxococcota</taxon>
        <taxon>Myxococcia</taxon>
        <taxon>Myxococcales</taxon>
        <taxon>Cystobacterineae</taxon>
        <taxon>Myxococcaceae</taxon>
        <taxon>Corallococcus</taxon>
    </lineage>
</organism>
<evidence type="ECO:0000256" key="10">
    <source>
        <dbReference type="SAM" id="MobiDB-lite"/>
    </source>
</evidence>
<protein>
    <submittedName>
        <fullName evidence="12">Sapep family Mn(2+)-dependent dipeptidase</fullName>
        <ecNumber evidence="12">3.4.13.-</ecNumber>
    </submittedName>
</protein>
<keyword evidence="13" id="KW-1185">Reference proteome</keyword>
<dbReference type="EC" id="3.4.13.-" evidence="12"/>
<feature type="signal peptide" evidence="11">
    <location>
        <begin position="1"/>
        <end position="19"/>
    </location>
</feature>
<feature type="compositionally biased region" description="Basic and acidic residues" evidence="10">
    <location>
        <begin position="439"/>
        <end position="451"/>
    </location>
</feature>